<accession>A0ABT0SAH0</accession>
<keyword evidence="3" id="KW-1185">Reference proteome</keyword>
<comment type="caution">
    <text evidence="2">The sequence shown here is derived from an EMBL/GenBank/DDBJ whole genome shotgun (WGS) entry which is preliminary data.</text>
</comment>
<evidence type="ECO:0000313" key="2">
    <source>
        <dbReference type="EMBL" id="MCL6741157.1"/>
    </source>
</evidence>
<dbReference type="EMBL" id="JAMGBB010000001">
    <property type="protein sequence ID" value="MCL6741157.1"/>
    <property type="molecule type" value="Genomic_DNA"/>
</dbReference>
<dbReference type="Proteomes" id="UP001165383">
    <property type="component" value="Unassembled WGS sequence"/>
</dbReference>
<proteinExistence type="predicted"/>
<keyword evidence="1" id="KW-0175">Coiled coil</keyword>
<sequence length="173" mass="18276">MSDAAQTAKAVERAREIAAEASREFDSARADWLAARGEVREVAAGIQANDLAERVLLFVQRKFANGFDFSTQQATTASLDADFAEASDPTDVAVAIAFTAGLVALSRPEGLALAISDAAKARAAMLPTGDYAERIERAARQRMSEAGQFRRNAAKLLRTVEAYAAKGGGPAAE</sequence>
<gene>
    <name evidence="2" type="ORF">LZ518_08440</name>
</gene>
<dbReference type="RefSeq" id="WP_249915558.1">
    <property type="nucleotide sequence ID" value="NZ_JAMGBB010000001.1"/>
</dbReference>
<organism evidence="2 3">
    <name type="scientific">Sphingomonas brevis</name>
    <dbReference type="NCBI Taxonomy" id="2908206"/>
    <lineage>
        <taxon>Bacteria</taxon>
        <taxon>Pseudomonadati</taxon>
        <taxon>Pseudomonadota</taxon>
        <taxon>Alphaproteobacteria</taxon>
        <taxon>Sphingomonadales</taxon>
        <taxon>Sphingomonadaceae</taxon>
        <taxon>Sphingomonas</taxon>
    </lineage>
</organism>
<evidence type="ECO:0000256" key="1">
    <source>
        <dbReference type="SAM" id="Coils"/>
    </source>
</evidence>
<feature type="coiled-coil region" evidence="1">
    <location>
        <begin position="4"/>
        <end position="31"/>
    </location>
</feature>
<name>A0ABT0SAH0_9SPHN</name>
<evidence type="ECO:0000313" key="3">
    <source>
        <dbReference type="Proteomes" id="UP001165383"/>
    </source>
</evidence>
<protein>
    <submittedName>
        <fullName evidence="2">Uncharacterized protein</fullName>
    </submittedName>
</protein>
<reference evidence="2" key="1">
    <citation type="submission" date="2022-05" db="EMBL/GenBank/DDBJ databases">
        <authorList>
            <person name="Jo J.-H."/>
            <person name="Im W.-T."/>
        </authorList>
    </citation>
    <scope>NUCLEOTIDE SEQUENCE</scope>
    <source>
        <strain evidence="2">RB56-2</strain>
    </source>
</reference>